<reference evidence="3" key="1">
    <citation type="journal article" date="2019" name="Int. J. Syst. Evol. Microbiol.">
        <title>The Global Catalogue of Microorganisms (GCM) 10K type strain sequencing project: providing services to taxonomists for standard genome sequencing and annotation.</title>
        <authorList>
            <consortium name="The Broad Institute Genomics Platform"/>
            <consortium name="The Broad Institute Genome Sequencing Center for Infectious Disease"/>
            <person name="Wu L."/>
            <person name="Ma J."/>
        </authorList>
    </citation>
    <scope>NUCLEOTIDE SEQUENCE [LARGE SCALE GENOMIC DNA]</scope>
    <source>
        <strain evidence="3">CGMCC 1.19061</strain>
    </source>
</reference>
<keyword evidence="1" id="KW-1133">Transmembrane helix</keyword>
<name>A0ABV9M6Z1_9ENTE</name>
<keyword evidence="1" id="KW-0812">Transmembrane</keyword>
<proteinExistence type="predicted"/>
<feature type="transmembrane region" description="Helical" evidence="1">
    <location>
        <begin position="6"/>
        <end position="24"/>
    </location>
</feature>
<sequence length="223" mass="25706">MKKNLLAITMFMIIIFFIFGIIVYKSDILPKMGTDFSEQLKHESESKTLSTTSNRTKTISENQILENEDFTFLVESSIISKKINHLNHVDPKYYVLSDVEVDGDNTFLDNHSYLEIGVTITNTKDSDYTIELANISLFTEKEQELFNVTDISLTSTTKDIEKKESFKLTLKPQERKKIYLGYVLLDSEYDSLKDNLYILPDLNGVVAMDPQYLTKVKLDIKEN</sequence>
<dbReference type="RefSeq" id="WP_379965175.1">
    <property type="nucleotide sequence ID" value="NZ_JBHSGT010000043.1"/>
</dbReference>
<organism evidence="2 3">
    <name type="scientific">Enterococcus eurekensis</name>
    <dbReference type="NCBI Taxonomy" id="1159753"/>
    <lineage>
        <taxon>Bacteria</taxon>
        <taxon>Bacillati</taxon>
        <taxon>Bacillota</taxon>
        <taxon>Bacilli</taxon>
        <taxon>Lactobacillales</taxon>
        <taxon>Enterococcaceae</taxon>
        <taxon>Enterococcus</taxon>
    </lineage>
</organism>
<keyword evidence="1" id="KW-0472">Membrane</keyword>
<dbReference type="Proteomes" id="UP001596026">
    <property type="component" value="Unassembled WGS sequence"/>
</dbReference>
<protein>
    <recommendedName>
        <fullName evidence="4">DUF4352 domain-containing protein</fullName>
    </recommendedName>
</protein>
<dbReference type="EMBL" id="JBHSGT010000043">
    <property type="protein sequence ID" value="MFC4710353.1"/>
    <property type="molecule type" value="Genomic_DNA"/>
</dbReference>
<keyword evidence="3" id="KW-1185">Reference proteome</keyword>
<comment type="caution">
    <text evidence="2">The sequence shown here is derived from an EMBL/GenBank/DDBJ whole genome shotgun (WGS) entry which is preliminary data.</text>
</comment>
<evidence type="ECO:0000313" key="2">
    <source>
        <dbReference type="EMBL" id="MFC4710353.1"/>
    </source>
</evidence>
<gene>
    <name evidence="2" type="ORF">ACFO3L_06940</name>
</gene>
<evidence type="ECO:0000313" key="3">
    <source>
        <dbReference type="Proteomes" id="UP001596026"/>
    </source>
</evidence>
<evidence type="ECO:0008006" key="4">
    <source>
        <dbReference type="Google" id="ProtNLM"/>
    </source>
</evidence>
<accession>A0ABV9M6Z1</accession>
<evidence type="ECO:0000256" key="1">
    <source>
        <dbReference type="SAM" id="Phobius"/>
    </source>
</evidence>